<proteinExistence type="predicted"/>
<reference evidence="2 3" key="1">
    <citation type="submission" date="2019-05" db="EMBL/GenBank/DDBJ databases">
        <title>The compact genome of Giardia muris reveals important steps in the evolution of intestinal protozoan parasites.</title>
        <authorList>
            <person name="Xu F."/>
            <person name="Jimenez-Gonzalez A."/>
            <person name="Einarsson E."/>
            <person name="Astvaldsson A."/>
            <person name="Peirasmaki D."/>
            <person name="Eckmann L."/>
            <person name="Andersson J.O."/>
            <person name="Svard S.G."/>
            <person name="Jerlstrom-Hultqvist J."/>
        </authorList>
    </citation>
    <scope>NUCLEOTIDE SEQUENCE [LARGE SCALE GENOMIC DNA]</scope>
    <source>
        <strain evidence="2 3">Roberts-Thomson</strain>
    </source>
</reference>
<evidence type="ECO:0000313" key="2">
    <source>
        <dbReference type="EMBL" id="TNJ28666.1"/>
    </source>
</evidence>
<dbReference type="OrthoDB" id="10255685at2759"/>
<feature type="region of interest" description="Disordered" evidence="1">
    <location>
        <begin position="396"/>
        <end position="415"/>
    </location>
</feature>
<protein>
    <submittedName>
        <fullName evidence="2">Uncharacterized protein</fullName>
    </submittedName>
</protein>
<name>A0A4Z1SRZ4_GIAMU</name>
<keyword evidence="3" id="KW-1185">Reference proteome</keyword>
<dbReference type="EMBL" id="VDLU01000002">
    <property type="protein sequence ID" value="TNJ28666.1"/>
    <property type="molecule type" value="Genomic_DNA"/>
</dbReference>
<evidence type="ECO:0000256" key="1">
    <source>
        <dbReference type="SAM" id="MobiDB-lite"/>
    </source>
</evidence>
<organism evidence="2 3">
    <name type="scientific">Giardia muris</name>
    <dbReference type="NCBI Taxonomy" id="5742"/>
    <lineage>
        <taxon>Eukaryota</taxon>
        <taxon>Metamonada</taxon>
        <taxon>Diplomonadida</taxon>
        <taxon>Hexamitidae</taxon>
        <taxon>Giardiinae</taxon>
        <taxon>Giardia</taxon>
    </lineage>
</organism>
<dbReference type="VEuPathDB" id="GiardiaDB:GMRT_13191"/>
<accession>A0A4Z1SRZ4</accession>
<sequence length="3392" mass="374115">MSYFDTDIGARRIDYIGDVASRHVLSKSVRPGHPHAPVPVEVKAAIADITGISGFTSHLLLDPNRPPMGAVCKGIYLPVVRRSSIRVGPTTQSNPFFSTTDSSLVAGCRIANAFGPLARGWKVAADQTTAIVLCPSSVARRYLYSVGEHTGSTYNYLKTSGSDVLLVFNTVDLSLMHLVPLSAYQGIGPCCSLSLLPTEITEAYLSNYLQAGGTGGQIPLCAAVLACYDGRIYLCVAINRRLRYIQLLTIIQPVPHLFFSTITAISLQALTDANANIGDKGPQLALLVAGPLAFSTPRMSIKGLWERADRLPTPAAAIFTLSFSTSQRSLMVTSRLTVTSFGNLLVESLPSHLLSCCLVRNAQQCPFYMASSCSEVVGILFNRRGGSTISSMRSYCDPAETQRGPPTGDGTLKPTGDQLEKLRRQFAKTIVPLTSGARYRTHILMFLYLLLANAYYLVRFCIDILAFVVRKVAKTSTSTEVVSDSYVVPTRICLAVYDRPGKSYHLLLHMSNGALIGAKTMKVNAVEAVQMEKKLGELGVALTSLYLFKHEAYPISGGLQINDICVWPILLCNEYDEIATRQTLGIQLSHLLDCSRNPSTFDAEGNTRESLLASSIVIAEDPAAQILGCASYQENTDALLQDLTRHIRATPSARDSGLRSTSNLEERFMEQVPILFLACSSYSDASITLIACTLSANPSVPFSSEYLFDVSTLEQVDYPKLYANGLCTQQVTAIGKPRHRCSPLIHDSSAYDQIDSELGQHEGGESDIPMPIGVTSRTTIRRDRSRQSVYDPVISLGIHLLPSTLQMASPGRVFVDFSSPLTAPVSSRGPSTPGHGPLDPEGEYSLVMLPIVRDIDIPSCGVGGMGVYTAMRALPLSLGCPASLGISSFEITFALQKTSYMKRVVEEALKARPESLEPMQRAQDLLRQYHGSRKLTIEPVPHVTDDVPMLSKKLVVDYTGALLSLLQTLPFNYALLDTVVITFEKGPALVFDLLRKTPILQLVGRYAEVRMLCRQLIHSTCKRLVVLGLQGETARTVALCRFLSLIDLLGIQIGLTALLTRAMAKAMKNVEHSINLHWQSSAATGKEMLRALEQDRSIEEYYLHGPNDNASPYFLSYLTLVAYVEKLTGLPCGDDLSSESPTGTDAAERLTRYNTVTFLSACRRVSDLVGHDVPCIPGFLGANLDIFVHPHRNGGAHAFTEVDSSSPAALSHQVRQRLYYQAIFLFLQELRSTNRIFIRYENLSWQHGPEIPLLRLCPLSHYIKDSASSETDRIRNLLLFTTASNLLNRADELISNPTAEDQKTARTVLCVELCDALLSAALGTQDAKDLLASTRTPITCSQEIDDDPIDICSPHVPLEPARSTTVGFQDSSSEVTHLLDSVSAYIGMSTTIYYFFGYTFDASRFSVTFKSVPNTPHIACKSPVIKIESKSTPVSRLQDTVRPKLDQAHALIREYIKRYLSELVATKLAAGSVDGLSLLLETVVHSDIIDILSMPDLSVLYVRIKGYEHLKAYLNSNSQVSDYLALVLRQGTGPSSLSQRSMPRLVWQEFLRLPPWVLLFILLLASQSTNKDGYSLEGPWLDTYLKTISNDCTSQEGNTPNLDMKALIDVALRETLDSFVRLFISDVRNESYTSELFYEALVPPLQTHFLSHCFTAIYHYFACAQPRPIEHPTIEAVIPSFLLLETSQTSSQNQNRGIPLLQTAIRTSSLVDYVSLEQFRPLVCFLYLVAGMQDMSMATSSLLSDLVSNILSGPCRLCTSAVSLQRIEELYKAMRIGSEKVVLSPLTCLRLASTSSHDDIYLIFQKYVRGLLRQQKESEETEGTIACNENSPDAGLQALLALTKQGCVFEGIDPLPAIVLESLLEEVRRPILFVVDRFDYFDQAVGLFFRGLEEKYGVVEPEESKRLYGELLKKLTFILSVLNGIPMPSTTHEFSRYVAALHAFAGLRAQVGLLVDMGEIYVQGFSRLKWICRPLPDSPLIQVLRDAASIELSIVSLWEEAYNYFLDVAYYICNGFAPPDPTYLPLPILRILCSCASVLGSNKDTVADCLPKFIGCVAIVSLFCYAPLPEGATYPSQSSSGSLYERIVRLVAESKYEEETVVPTSNISLSSLSLSRTLSTMKGDVFGIRDKAANEIFHNRYRRQGCIFSNVLTAVFLCEILRCNICGQAETPIGERLLRLCVEEPISKLSSSLQPIFIQTPILSLLTLSPPGLEDILVTIALRYKQGPQPGILLYLSLIGSSKLSLPVLSPEMAGYYASSTRKELIVAACNLLSLSIPESSIRQFSSTTDPLYEAFLLAMRSSPHEETVLSASDMSLADLLMEAPKTIIPVQPFHTILPLPFLPYQEVEVLVLEAFRSDTSFMGVAAKNQPAQQDIDTPFGKVCTQLAANSSDFDPQVLVQAILNVQHEIFSMEGMYSTVRLLHACLRANCDRLCQAIGAFLDIYLKYFYILSKYCDETLEPILTIYTHLGELVSRFGATQFPKELLIRVAASHITSSSSSEPSIIRFLFKQVGGTPLEFLTELLPFLTPLRKTWFSSWISEGLLASALQIPKETIQKELKTLYEAAMLSPSEPEVLSLLMDYFGLSERRQAIIAYQQALERVLVSAEKNCDLSECFPILFTIIGILESDDSDTEEYVPRLRSIYLSFVKKLIETCGTDTARMVRVISTLSDIFLDRTKFRTDRYHVVAPLIIGTTLYAFTSSSTGFTLSTTQMNQKQIHDTAVSTIRASCGWDSSDDEPRAPIKTSGWQNSDTEEEPVPLKYSSGNKWEVTSEESTNDTQSKPLSSEPLNVSSVVPSSIIDAIGALIEGLAANEDIVLTTTTACLLYSSLFQPPTVRFPMEVRCSLLLRHRPAMALLAGDFLLATLGYQFGCLNAIHPLLSTDVQAHVEVSGSETSAHKCIAGLIACIISVQHPSESIPTWLFAEVFGRGCPRKYVHAARRLRDASLEAIKTRGLIVSCSVDQLLRVCLHEHGSEYTIMVARALISLVGDFCTLLKYKLSDEADVLLPLHPSASHFAQSGLRLIDLALAEAISSGLIPGTVLLAHACLVAVHDISTNNGLEGVERPLSRAVESYVCRSVSLTVAKAIGDNIGLKSEVVTEDFIKHNLEAVLQYCRALCLSREALLVPLGGAHHRSNIRFVEDTRSLLEQAIETTIPAPIIPDILEYDTMVKLVPYLVQTVIRLLVESREPDKYYLLFWEVVDLHLRATHPSDPKKTLSRLEKLLHGFDTDPEANDRLLVIYLSFLTHPGLKKYQALVLDRTLTIIKTAAIMSTPVYNPQSYSLILPPCEYLANKASIPLPILLALKGTVILDEMEGTDFQRIILGLPDISLDALYDPSPYITDLLGVEYAALATHFRLYTGGYKQTQPRRLLDFSKSVISSISSSVYSDRK</sequence>
<dbReference type="Proteomes" id="UP000315496">
    <property type="component" value="Chromosome 2"/>
</dbReference>
<comment type="caution">
    <text evidence="2">The sequence shown here is derived from an EMBL/GenBank/DDBJ whole genome shotgun (WGS) entry which is preliminary data.</text>
</comment>
<evidence type="ECO:0000313" key="3">
    <source>
        <dbReference type="Proteomes" id="UP000315496"/>
    </source>
</evidence>
<feature type="region of interest" description="Disordered" evidence="1">
    <location>
        <begin position="2730"/>
        <end position="2790"/>
    </location>
</feature>
<feature type="compositionally biased region" description="Polar residues" evidence="1">
    <location>
        <begin position="2778"/>
        <end position="2790"/>
    </location>
</feature>
<gene>
    <name evidence="2" type="ORF">GMRT_13191</name>
</gene>